<dbReference type="GO" id="GO:0009279">
    <property type="term" value="C:cell outer membrane"/>
    <property type="evidence" value="ECO:0007669"/>
    <property type="project" value="UniProtKB-SubCell"/>
</dbReference>
<protein>
    <submittedName>
        <fullName evidence="6">OmpA family protein</fullName>
    </submittedName>
</protein>
<dbReference type="SUPFAM" id="SSF103088">
    <property type="entry name" value="OmpA-like"/>
    <property type="match status" value="1"/>
</dbReference>
<dbReference type="STRING" id="909663.GCA_000512235_03574"/>
<dbReference type="Pfam" id="PF00691">
    <property type="entry name" value="OmpA"/>
    <property type="match status" value="1"/>
</dbReference>
<dbReference type="InterPro" id="IPR006690">
    <property type="entry name" value="OMPA-like_CS"/>
</dbReference>
<accession>A0A351U2L1</accession>
<evidence type="ECO:0000256" key="1">
    <source>
        <dbReference type="ARBA" id="ARBA00004442"/>
    </source>
</evidence>
<dbReference type="PRINTS" id="PR01023">
    <property type="entry name" value="NAFLGMOTY"/>
</dbReference>
<dbReference type="Pfam" id="PF13488">
    <property type="entry name" value="Gly-zipper_Omp"/>
    <property type="match status" value="1"/>
</dbReference>
<dbReference type="PANTHER" id="PTHR30329:SF21">
    <property type="entry name" value="LIPOPROTEIN YIAD-RELATED"/>
    <property type="match status" value="1"/>
</dbReference>
<name>A0A351U2L1_9BACT</name>
<dbReference type="PANTHER" id="PTHR30329">
    <property type="entry name" value="STATOR ELEMENT OF FLAGELLAR MOTOR COMPLEX"/>
    <property type="match status" value="1"/>
</dbReference>
<evidence type="ECO:0000313" key="7">
    <source>
        <dbReference type="Proteomes" id="UP000777265"/>
    </source>
</evidence>
<keyword evidence="5" id="KW-1133">Transmembrane helix</keyword>
<reference evidence="6" key="2">
    <citation type="submission" date="2020-01" db="EMBL/GenBank/DDBJ databases">
        <authorList>
            <person name="Campanaro S."/>
        </authorList>
    </citation>
    <scope>NUCLEOTIDE SEQUENCE</scope>
    <source>
        <strain evidence="6">AS06rmzACSIP_7</strain>
    </source>
</reference>
<keyword evidence="5" id="KW-0812">Transmembrane</keyword>
<dbReference type="Gene3D" id="3.30.1330.60">
    <property type="entry name" value="OmpA-like domain"/>
    <property type="match status" value="1"/>
</dbReference>
<dbReference type="EMBL" id="JAAYEE010000094">
    <property type="protein sequence ID" value="NLW34896.1"/>
    <property type="molecule type" value="Genomic_DNA"/>
</dbReference>
<evidence type="ECO:0000256" key="4">
    <source>
        <dbReference type="PROSITE-ProRule" id="PRU00473"/>
    </source>
</evidence>
<dbReference type="InterPro" id="IPR006665">
    <property type="entry name" value="OmpA-like"/>
</dbReference>
<dbReference type="InterPro" id="IPR050330">
    <property type="entry name" value="Bact_OuterMem_StrucFunc"/>
</dbReference>
<organism evidence="6 7">
    <name type="scientific">Syntrophorhabdus aromaticivorans</name>
    <dbReference type="NCBI Taxonomy" id="328301"/>
    <lineage>
        <taxon>Bacteria</taxon>
        <taxon>Pseudomonadati</taxon>
        <taxon>Thermodesulfobacteriota</taxon>
        <taxon>Syntrophorhabdia</taxon>
        <taxon>Syntrophorhabdales</taxon>
        <taxon>Syntrophorhabdaceae</taxon>
        <taxon>Syntrophorhabdus</taxon>
    </lineage>
</organism>
<comment type="caution">
    <text evidence="6">The sequence shown here is derived from an EMBL/GenBank/DDBJ whole genome shotgun (WGS) entry which is preliminary data.</text>
</comment>
<dbReference type="Proteomes" id="UP000777265">
    <property type="component" value="Unassembled WGS sequence"/>
</dbReference>
<dbReference type="PRINTS" id="PR01021">
    <property type="entry name" value="OMPADOMAIN"/>
</dbReference>
<dbReference type="PROSITE" id="PS51257">
    <property type="entry name" value="PROKAR_LIPOPROTEIN"/>
    <property type="match status" value="1"/>
</dbReference>
<feature type="transmembrane region" description="Helical" evidence="5">
    <location>
        <begin position="55"/>
        <end position="75"/>
    </location>
</feature>
<dbReference type="InterPro" id="IPR036737">
    <property type="entry name" value="OmpA-like_sf"/>
</dbReference>
<proteinExistence type="predicted"/>
<keyword evidence="2 4" id="KW-0472">Membrane</keyword>
<evidence type="ECO:0000256" key="2">
    <source>
        <dbReference type="ARBA" id="ARBA00023136"/>
    </source>
</evidence>
<dbReference type="CDD" id="cd07185">
    <property type="entry name" value="OmpA_C-like"/>
    <property type="match status" value="1"/>
</dbReference>
<keyword evidence="3" id="KW-0998">Cell outer membrane</keyword>
<dbReference type="InterPro" id="IPR039567">
    <property type="entry name" value="Gly-zipper"/>
</dbReference>
<evidence type="ECO:0000256" key="5">
    <source>
        <dbReference type="SAM" id="Phobius"/>
    </source>
</evidence>
<evidence type="ECO:0000313" key="6">
    <source>
        <dbReference type="EMBL" id="NLW34896.1"/>
    </source>
</evidence>
<gene>
    <name evidence="6" type="ORF">GXY80_05355</name>
</gene>
<dbReference type="InterPro" id="IPR006664">
    <property type="entry name" value="OMP_bac"/>
</dbReference>
<dbReference type="AlphaFoldDB" id="A0A351U2L1"/>
<evidence type="ECO:0000256" key="3">
    <source>
        <dbReference type="ARBA" id="ARBA00023237"/>
    </source>
</evidence>
<comment type="subcellular location">
    <subcellularLocation>
        <location evidence="1">Cell outer membrane</location>
    </subcellularLocation>
</comment>
<reference evidence="6" key="1">
    <citation type="journal article" date="2020" name="Biotechnol. Biofuels">
        <title>New insights from the biogas microbiome by comprehensive genome-resolved metagenomics of nearly 1600 species originating from multiple anaerobic digesters.</title>
        <authorList>
            <person name="Campanaro S."/>
            <person name="Treu L."/>
            <person name="Rodriguez-R L.M."/>
            <person name="Kovalovszki A."/>
            <person name="Ziels R.M."/>
            <person name="Maus I."/>
            <person name="Zhu X."/>
            <person name="Kougias P.G."/>
            <person name="Basile A."/>
            <person name="Luo G."/>
            <person name="Schluter A."/>
            <person name="Konstantinidis K.T."/>
            <person name="Angelidaki I."/>
        </authorList>
    </citation>
    <scope>NUCLEOTIDE SEQUENCE</scope>
    <source>
        <strain evidence="6">AS06rmzACSIP_7</strain>
    </source>
</reference>
<dbReference type="PROSITE" id="PS01068">
    <property type="entry name" value="OMPA_1"/>
    <property type="match status" value="1"/>
</dbReference>
<sequence length="231" mass="24105">MKKMVTWTSVVVLVMALVGCATQTQTGALIGSGIGAAVGAGAGQAIGRDTSSTLIGAAIGAAVGGIAGGAIGAYMDRQEQSMRQALANSEAASIQREQEVLSKAEASSTKKSLDVLTVTFKSDYLFAVNSSTLLPGAYDELERVSRVLQQYPETTIRIAGHTDSTGSESYNQNLSERRANAVKNALVGMGVNPARLTTIGYGKSKPVASNNTEGGRQQNRRVEIRIVPQQA</sequence>
<dbReference type="PROSITE" id="PS51123">
    <property type="entry name" value="OMPA_2"/>
    <property type="match status" value="1"/>
</dbReference>